<feature type="compositionally biased region" description="Polar residues" evidence="1">
    <location>
        <begin position="348"/>
        <end position="371"/>
    </location>
</feature>
<feature type="compositionally biased region" description="Basic and acidic residues" evidence="1">
    <location>
        <begin position="79"/>
        <end position="88"/>
    </location>
</feature>
<dbReference type="Pfam" id="PF15385">
    <property type="entry name" value="SARG"/>
    <property type="match status" value="2"/>
</dbReference>
<dbReference type="PANTHER" id="PTHR21555:SF0">
    <property type="entry name" value="SPECIFICALLY ANDROGEN-REGULATED GENE PROTEIN"/>
    <property type="match status" value="1"/>
</dbReference>
<evidence type="ECO:0000313" key="3">
    <source>
        <dbReference type="Proteomes" id="UP000824782"/>
    </source>
</evidence>
<reference evidence="2" key="1">
    <citation type="thesis" date="2020" institute="ProQuest LLC" country="789 East Eisenhower Parkway, Ann Arbor, MI, USA">
        <title>Comparative Genomics and Chromosome Evolution.</title>
        <authorList>
            <person name="Mudd A.B."/>
        </authorList>
    </citation>
    <scope>NUCLEOTIDE SEQUENCE</scope>
    <source>
        <strain evidence="2">237g6f4</strain>
        <tissue evidence="2">Blood</tissue>
    </source>
</reference>
<protein>
    <recommendedName>
        <fullName evidence="4">Specifically androgen-regulated gene protein</fullName>
    </recommendedName>
</protein>
<feature type="compositionally biased region" description="Polar residues" evidence="1">
    <location>
        <begin position="288"/>
        <end position="306"/>
    </location>
</feature>
<dbReference type="GO" id="GO:0005737">
    <property type="term" value="C:cytoplasm"/>
    <property type="evidence" value="ECO:0007669"/>
    <property type="project" value="TreeGrafter"/>
</dbReference>
<feature type="compositionally biased region" description="Basic and acidic residues" evidence="1">
    <location>
        <begin position="374"/>
        <end position="388"/>
    </location>
</feature>
<sequence>MPEKTLVTRHVGMEALNSVGSTGSCDSMESISSNHSAFSGDGYDHLSAEERECLMFLEETIDSLDNEEDSGVSNDELEMSEKSTSHTDAETIKVPTLDGNDKTRPMNTTFPKLEEWASVPRVPQGYHSFPRIVQVSREETTKHTTESKPPDSNSDQAKSWHGKPKSISTINRHERAEPSISDFLIIPPPEPFRDPQVIIDKRRSVTDPTDSREIRFDKVVLRPATISEYKEMQPVRPRSTPIPSMLPRVSSPNSQDSVGLTQEKSVDSKQGPPTAPKPRTLPPHIIIKSSSGVVSNLDPQMRQRTYSAHDRIMADHKSHEPTIPKVPHSKEQERARLEALQKLGLDVKSSSQENISMRTSKTDQSPAQSVGDQGHNDVIRKSDAHEQDSMGTSSAAPSIIIHKTDDVRNERLSRNRFSAKSNSLEKDEPMTGKKDSPVKIPPQQPAKSSGFGRNRTSIKVNAQEKADDLVIQQPKPLNEVQTGPKSSTKNIEGNAMENASSQLRTQSKLDVTSDNANNHAVNELDSGPPLKGPKQDCDRSSSTLITNPAEKGTVLPQIYPVPVLKPTEHLHIGEKPEEKMGSSENLSQISTSPGKSFGFPRPKELHHKTETTVKGNDKVLDKSNRHSTHFEPLNEPYLRFPQGSVPGLRHINIKANTLERSGVGLSGSMSSIEKESQKASTSFFKKPLFSGNFLRSNRPRPASLGTGADFANLEAATADVEVTEKRSFFSRPARQSAPITSVKITPKGTSEEHRKEALKKLGILKE</sequence>
<feature type="region of interest" description="Disordered" evidence="1">
    <location>
        <begin position="575"/>
        <end position="601"/>
    </location>
</feature>
<feature type="compositionally biased region" description="Basic and acidic residues" evidence="1">
    <location>
        <begin position="402"/>
        <end position="413"/>
    </location>
</feature>
<dbReference type="PROSITE" id="PS51257">
    <property type="entry name" value="PROKAR_LIPOPROTEIN"/>
    <property type="match status" value="1"/>
</dbReference>
<feature type="region of interest" description="Disordered" evidence="1">
    <location>
        <begin position="137"/>
        <end position="211"/>
    </location>
</feature>
<gene>
    <name evidence="2" type="ORF">GDO81_006332</name>
</gene>
<feature type="compositionally biased region" description="Basic and acidic residues" evidence="1">
    <location>
        <begin position="137"/>
        <end position="149"/>
    </location>
</feature>
<feature type="compositionally biased region" description="Polar residues" evidence="1">
    <location>
        <begin position="250"/>
        <end position="263"/>
    </location>
</feature>
<dbReference type="PANTHER" id="PTHR21555">
    <property type="entry name" value="SPECIFICALLY ANDROGEN-REGULATED GENE PROTEIN"/>
    <property type="match status" value="1"/>
</dbReference>
<dbReference type="EMBL" id="WNYA01000002">
    <property type="protein sequence ID" value="KAG8589283.1"/>
    <property type="molecule type" value="Genomic_DNA"/>
</dbReference>
<dbReference type="AlphaFoldDB" id="A0AAV7CW03"/>
<dbReference type="InterPro" id="IPR026152">
    <property type="entry name" value="SARG"/>
</dbReference>
<feature type="compositionally biased region" description="Basic and acidic residues" evidence="1">
    <location>
        <begin position="423"/>
        <end position="437"/>
    </location>
</feature>
<feature type="region of interest" description="Disordered" evidence="1">
    <location>
        <begin position="225"/>
        <end position="455"/>
    </location>
</feature>
<feature type="compositionally biased region" description="Acidic residues" evidence="1">
    <location>
        <begin position="64"/>
        <end position="78"/>
    </location>
</feature>
<feature type="region of interest" description="Disordered" evidence="1">
    <location>
        <begin position="64"/>
        <end position="88"/>
    </location>
</feature>
<evidence type="ECO:0000313" key="2">
    <source>
        <dbReference type="EMBL" id="KAG8589284.1"/>
    </source>
</evidence>
<feature type="compositionally biased region" description="Basic and acidic residues" evidence="1">
    <location>
        <begin position="199"/>
        <end position="211"/>
    </location>
</feature>
<feature type="compositionally biased region" description="Polar residues" evidence="1">
    <location>
        <begin position="582"/>
        <end position="594"/>
    </location>
</feature>
<accession>A0AAV7CW03</accession>
<proteinExistence type="predicted"/>
<organism evidence="2 3">
    <name type="scientific">Engystomops pustulosus</name>
    <name type="common">Tungara frog</name>
    <name type="synonym">Physalaemus pustulosus</name>
    <dbReference type="NCBI Taxonomy" id="76066"/>
    <lineage>
        <taxon>Eukaryota</taxon>
        <taxon>Metazoa</taxon>
        <taxon>Chordata</taxon>
        <taxon>Craniata</taxon>
        <taxon>Vertebrata</taxon>
        <taxon>Euteleostomi</taxon>
        <taxon>Amphibia</taxon>
        <taxon>Batrachia</taxon>
        <taxon>Anura</taxon>
        <taxon>Neobatrachia</taxon>
        <taxon>Hyloidea</taxon>
        <taxon>Leptodactylidae</taxon>
        <taxon>Leiuperinae</taxon>
        <taxon>Engystomops</taxon>
    </lineage>
</organism>
<dbReference type="EMBL" id="WNYA01000002">
    <property type="protein sequence ID" value="KAG8589284.1"/>
    <property type="molecule type" value="Genomic_DNA"/>
</dbReference>
<feature type="region of interest" description="Disordered" evidence="1">
    <location>
        <begin position="518"/>
        <end position="551"/>
    </location>
</feature>
<evidence type="ECO:0008006" key="4">
    <source>
        <dbReference type="Google" id="ProtNLM"/>
    </source>
</evidence>
<comment type="caution">
    <text evidence="2">The sequence shown here is derived from an EMBL/GenBank/DDBJ whole genome shotgun (WGS) entry which is preliminary data.</text>
</comment>
<name>A0AAV7CW03_ENGPU</name>
<keyword evidence="3" id="KW-1185">Reference proteome</keyword>
<feature type="region of interest" description="Disordered" evidence="1">
    <location>
        <begin position="729"/>
        <end position="766"/>
    </location>
</feature>
<evidence type="ECO:0000256" key="1">
    <source>
        <dbReference type="SAM" id="MobiDB-lite"/>
    </source>
</evidence>
<dbReference type="Proteomes" id="UP000824782">
    <property type="component" value="Unassembled WGS sequence"/>
</dbReference>
<feature type="compositionally biased region" description="Basic and acidic residues" evidence="1">
    <location>
        <begin position="749"/>
        <end position="766"/>
    </location>
</feature>
<feature type="compositionally biased region" description="Basic and acidic residues" evidence="1">
    <location>
        <begin position="307"/>
        <end position="339"/>
    </location>
</feature>